<accession>A0AAD8ZF13</accession>
<reference evidence="3" key="1">
    <citation type="submission" date="2023-03" db="EMBL/GenBank/DDBJ databases">
        <title>Electrophorus voltai genome.</title>
        <authorList>
            <person name="Bian C."/>
        </authorList>
    </citation>
    <scope>NUCLEOTIDE SEQUENCE</scope>
    <source>
        <strain evidence="3">CB-2022</strain>
        <tissue evidence="3">Muscle</tissue>
    </source>
</reference>
<evidence type="ECO:0000256" key="1">
    <source>
        <dbReference type="SAM" id="MobiDB-lite"/>
    </source>
</evidence>
<protein>
    <recommendedName>
        <fullName evidence="2">Peptidase C19 ubiquitin carboxyl-terminal hydrolase domain-containing protein</fullName>
    </recommendedName>
</protein>
<dbReference type="Gene3D" id="3.90.70.10">
    <property type="entry name" value="Cysteine proteinases"/>
    <property type="match status" value="1"/>
</dbReference>
<dbReference type="InterPro" id="IPR050164">
    <property type="entry name" value="Peptidase_C19"/>
</dbReference>
<evidence type="ECO:0000259" key="2">
    <source>
        <dbReference type="Pfam" id="PF00443"/>
    </source>
</evidence>
<proteinExistence type="predicted"/>
<dbReference type="Pfam" id="PF00443">
    <property type="entry name" value="UCH"/>
    <property type="match status" value="1"/>
</dbReference>
<dbReference type="SUPFAM" id="SSF54001">
    <property type="entry name" value="Cysteine proteinases"/>
    <property type="match status" value="1"/>
</dbReference>
<dbReference type="InterPro" id="IPR001394">
    <property type="entry name" value="Peptidase_C19_UCH"/>
</dbReference>
<feature type="region of interest" description="Disordered" evidence="1">
    <location>
        <begin position="488"/>
        <end position="528"/>
    </location>
</feature>
<sequence length="742" mass="81975">GIGEVILPESPSQQSMNDLSGRAALHHGTERKVLVLPDEEVALARLVRQHAGNQLRLGVHGPPQRAPLDHSQAHIVDLGKQDVGVVLGQRLHQSQAPLLLLPKTALEHGVHTWCYDIGNAKQVCSVIIALCHLPEVGPLFSDSSLWAADPSLSLGLIQWWEMAHRGSRVGATLAFPRESCLPGQASSSSSYESLRTTAVIVPEAADKDVDSVLIERWVHYQKSSSWQRKVWHGGYPMALPLFLAVLMQADSCCTSSGVKGGVRLVRVRAKATPPPIPLSNTSTSGSSSPAKWPPQPFRTHQNLTQYPAGTAHRHLCFLTVLLLKSRSKSSSDVLLCCPPQDAHEFLMLCLLQLKEEGERLRASFFSYICPVANFEFHIKSVLTCASCGKQSCRVDVYNYLSVNLSPATTHSLHTYFKPTLLERFCECEAGCKATEEVDFFHTATVSLVILVLHIKRFDMLGQKLSDVMDVPSELDLSALPGVASVRQQWSGAAGTQEKPQEKQNDKLGENSSPQPGPPTTPTGHYISDTAEGEGQSWLSFSDLKVSRSTEPVILKSRTKKQLTCFSTCTAHLCIRLHVTGTPTVEGCLEPRERRKRRRSSVAAPTQPMQENPPYLWEHSLPSHRGRVSLEDFGGALVVVQGQLLQSPAYLHWITGTRMITTTNIQGQTLQGPNIPSRTTRRTMRITAGVRSTLTLASGQTPNLTALRIHQWRWRRPSMRILPVVYRPALSYWKNFHKSNLSD</sequence>
<name>A0AAD8ZF13_9TELE</name>
<feature type="non-terminal residue" evidence="3">
    <location>
        <position position="1"/>
    </location>
</feature>
<evidence type="ECO:0000313" key="3">
    <source>
        <dbReference type="EMBL" id="KAK1797871.1"/>
    </source>
</evidence>
<dbReference type="PANTHER" id="PTHR24006:SF915">
    <property type="entry name" value="UBIQUITIN CARBOXYL-TERMINAL HYDROLASE-RELATED"/>
    <property type="match status" value="1"/>
</dbReference>
<feature type="region of interest" description="Disordered" evidence="1">
    <location>
        <begin position="273"/>
        <end position="294"/>
    </location>
</feature>
<dbReference type="PANTHER" id="PTHR24006">
    <property type="entry name" value="UBIQUITIN CARBOXYL-TERMINAL HYDROLASE"/>
    <property type="match status" value="1"/>
</dbReference>
<feature type="compositionally biased region" description="Basic and acidic residues" evidence="1">
    <location>
        <begin position="498"/>
        <end position="508"/>
    </location>
</feature>
<dbReference type="GO" id="GO:0005829">
    <property type="term" value="C:cytosol"/>
    <property type="evidence" value="ECO:0007669"/>
    <property type="project" value="TreeGrafter"/>
</dbReference>
<organism evidence="3 4">
    <name type="scientific">Electrophorus voltai</name>
    <dbReference type="NCBI Taxonomy" id="2609070"/>
    <lineage>
        <taxon>Eukaryota</taxon>
        <taxon>Metazoa</taxon>
        <taxon>Chordata</taxon>
        <taxon>Craniata</taxon>
        <taxon>Vertebrata</taxon>
        <taxon>Euteleostomi</taxon>
        <taxon>Actinopterygii</taxon>
        <taxon>Neopterygii</taxon>
        <taxon>Teleostei</taxon>
        <taxon>Ostariophysi</taxon>
        <taxon>Gymnotiformes</taxon>
        <taxon>Gymnotoidei</taxon>
        <taxon>Gymnotidae</taxon>
        <taxon>Electrophorus</taxon>
    </lineage>
</organism>
<dbReference type="InterPro" id="IPR038765">
    <property type="entry name" value="Papain-like_cys_pep_sf"/>
</dbReference>
<dbReference type="GO" id="GO:0016579">
    <property type="term" value="P:protein deubiquitination"/>
    <property type="evidence" value="ECO:0007669"/>
    <property type="project" value="InterPro"/>
</dbReference>
<dbReference type="AlphaFoldDB" id="A0AAD8ZF13"/>
<keyword evidence="4" id="KW-1185">Reference proteome</keyword>
<evidence type="ECO:0000313" key="4">
    <source>
        <dbReference type="Proteomes" id="UP001239994"/>
    </source>
</evidence>
<dbReference type="GO" id="GO:0005634">
    <property type="term" value="C:nucleus"/>
    <property type="evidence" value="ECO:0007669"/>
    <property type="project" value="TreeGrafter"/>
</dbReference>
<comment type="caution">
    <text evidence="3">The sequence shown here is derived from an EMBL/GenBank/DDBJ whole genome shotgun (WGS) entry which is preliminary data.</text>
</comment>
<feature type="region of interest" description="Disordered" evidence="1">
    <location>
        <begin position="590"/>
        <end position="614"/>
    </location>
</feature>
<gene>
    <name evidence="3" type="ORF">P4O66_008219</name>
</gene>
<feature type="compositionally biased region" description="Low complexity" evidence="1">
    <location>
        <begin position="279"/>
        <end position="288"/>
    </location>
</feature>
<dbReference type="GO" id="GO:0000082">
    <property type="term" value="P:G1/S transition of mitotic cell cycle"/>
    <property type="evidence" value="ECO:0007669"/>
    <property type="project" value="TreeGrafter"/>
</dbReference>
<dbReference type="Proteomes" id="UP001239994">
    <property type="component" value="Unassembled WGS sequence"/>
</dbReference>
<feature type="domain" description="Peptidase C19 ubiquitin carboxyl-terminal hydrolase" evidence="2">
    <location>
        <begin position="339"/>
        <end position="554"/>
    </location>
</feature>
<dbReference type="CDD" id="cd02257">
    <property type="entry name" value="Peptidase_C19"/>
    <property type="match status" value="1"/>
</dbReference>
<dbReference type="EMBL" id="JAROKS010000013">
    <property type="protein sequence ID" value="KAK1797871.1"/>
    <property type="molecule type" value="Genomic_DNA"/>
</dbReference>
<dbReference type="GO" id="GO:0004843">
    <property type="term" value="F:cysteine-type deubiquitinase activity"/>
    <property type="evidence" value="ECO:0007669"/>
    <property type="project" value="InterPro"/>
</dbReference>